<dbReference type="InterPro" id="IPR036603">
    <property type="entry name" value="RBP11-like"/>
</dbReference>
<dbReference type="GO" id="GO:0005666">
    <property type="term" value="C:RNA polymerase III complex"/>
    <property type="evidence" value="ECO:0007669"/>
    <property type="project" value="TreeGrafter"/>
</dbReference>
<evidence type="ECO:0000259" key="8">
    <source>
        <dbReference type="Pfam" id="PF13656"/>
    </source>
</evidence>
<dbReference type="KEGG" id="cvn:111109968"/>
<evidence type="ECO:0000256" key="3">
    <source>
        <dbReference type="ARBA" id="ARBA00022478"/>
    </source>
</evidence>
<dbReference type="GO" id="GO:0006383">
    <property type="term" value="P:transcription by RNA polymerase III"/>
    <property type="evidence" value="ECO:0007669"/>
    <property type="project" value="TreeGrafter"/>
</dbReference>
<evidence type="ECO:0000313" key="9">
    <source>
        <dbReference type="Proteomes" id="UP000694844"/>
    </source>
</evidence>
<comment type="similarity">
    <text evidence="6">Belongs to the archaeal Rpo11/eukaryotic RPB11/RPC19 RNA polymerase subunit family.</text>
</comment>
<organism evidence="9 10">
    <name type="scientific">Crassostrea virginica</name>
    <name type="common">Eastern oyster</name>
    <dbReference type="NCBI Taxonomy" id="6565"/>
    <lineage>
        <taxon>Eukaryota</taxon>
        <taxon>Metazoa</taxon>
        <taxon>Spiralia</taxon>
        <taxon>Lophotrochozoa</taxon>
        <taxon>Mollusca</taxon>
        <taxon>Bivalvia</taxon>
        <taxon>Autobranchia</taxon>
        <taxon>Pteriomorphia</taxon>
        <taxon>Ostreida</taxon>
        <taxon>Ostreoidea</taxon>
        <taxon>Ostreidae</taxon>
        <taxon>Crassostrea</taxon>
    </lineage>
</organism>
<dbReference type="CDD" id="cd07029">
    <property type="entry name" value="RNAP_I_III_AC19"/>
    <property type="match status" value="1"/>
</dbReference>
<evidence type="ECO:0000313" key="10">
    <source>
        <dbReference type="RefSeq" id="XP_022301960.1"/>
    </source>
</evidence>
<dbReference type="PROSITE" id="PS01154">
    <property type="entry name" value="RNA_POL_L_13KD"/>
    <property type="match status" value="1"/>
</dbReference>
<proteinExistence type="inferred from homology"/>
<dbReference type="RefSeq" id="XP_022301960.1">
    <property type="nucleotide sequence ID" value="XM_022446252.1"/>
</dbReference>
<evidence type="ECO:0000256" key="4">
    <source>
        <dbReference type="ARBA" id="ARBA00023163"/>
    </source>
</evidence>
<feature type="domain" description="DNA-directed RNA polymerase RBP11-like dimerisation" evidence="8">
    <location>
        <begin position="27"/>
        <end position="98"/>
    </location>
</feature>
<keyword evidence="9" id="KW-1185">Reference proteome</keyword>
<gene>
    <name evidence="10" type="primary">LOC111109968</name>
</gene>
<dbReference type="Proteomes" id="UP000694844">
    <property type="component" value="Chromosome 8"/>
</dbReference>
<dbReference type="InterPro" id="IPR022905">
    <property type="entry name" value="Rpo11-like"/>
</dbReference>
<keyword evidence="3" id="KW-0240">DNA-directed RNA polymerase</keyword>
<dbReference type="GeneID" id="111109968"/>
<evidence type="ECO:0000256" key="2">
    <source>
        <dbReference type="ARBA" id="ARBA00022079"/>
    </source>
</evidence>
<dbReference type="GO" id="GO:0003899">
    <property type="term" value="F:DNA-directed RNA polymerase activity"/>
    <property type="evidence" value="ECO:0007669"/>
    <property type="project" value="InterPro"/>
</dbReference>
<dbReference type="OrthoDB" id="510325at2759"/>
<dbReference type="GO" id="GO:0005736">
    <property type="term" value="C:RNA polymerase I complex"/>
    <property type="evidence" value="ECO:0007669"/>
    <property type="project" value="TreeGrafter"/>
</dbReference>
<dbReference type="SUPFAM" id="SSF55257">
    <property type="entry name" value="RBP11-like subunits of RNA polymerase"/>
    <property type="match status" value="1"/>
</dbReference>
<sequence length="121" mass="13807">METNETSVNKKRLEVVDSAGSLDETCKTFVFHNEDHTLGNSLRYMIMKNPEVQFCGYSVPHPSENKINFRIQTHGEEATEVLKKGLKDLNSVCEHVLDTFKTSVQEYKRRNISPDVEMADG</sequence>
<dbReference type="PANTHER" id="PTHR13946:SF28">
    <property type="entry name" value="DNA-DIRECTED RNA POLYMERASES I AND III SUBUNIT RPAC2"/>
    <property type="match status" value="1"/>
</dbReference>
<dbReference type="InterPro" id="IPR008193">
    <property type="entry name" value="RNA_pol_Rpb11_13-16kDa_CS"/>
</dbReference>
<dbReference type="GO" id="GO:0003677">
    <property type="term" value="F:DNA binding"/>
    <property type="evidence" value="ECO:0007669"/>
    <property type="project" value="InterPro"/>
</dbReference>
<dbReference type="PANTHER" id="PTHR13946">
    <property type="entry name" value="DNA-DIRECTED RNA POLYMERASE I,II,III"/>
    <property type="match status" value="1"/>
</dbReference>
<dbReference type="HAMAP" id="MF_00261">
    <property type="entry name" value="RNApol_arch_Rpo11"/>
    <property type="match status" value="1"/>
</dbReference>
<evidence type="ECO:0000256" key="1">
    <source>
        <dbReference type="ARBA" id="ARBA00004123"/>
    </source>
</evidence>
<evidence type="ECO:0000256" key="7">
    <source>
        <dbReference type="ARBA" id="ARBA00031757"/>
    </source>
</evidence>
<evidence type="ECO:0000256" key="5">
    <source>
        <dbReference type="ARBA" id="ARBA00023242"/>
    </source>
</evidence>
<dbReference type="GO" id="GO:0046983">
    <property type="term" value="F:protein dimerization activity"/>
    <property type="evidence" value="ECO:0007669"/>
    <property type="project" value="InterPro"/>
</dbReference>
<keyword evidence="5" id="KW-0539">Nucleus</keyword>
<dbReference type="Pfam" id="PF13656">
    <property type="entry name" value="RNA_pol_L_2"/>
    <property type="match status" value="1"/>
</dbReference>
<keyword evidence="4" id="KW-0804">Transcription</keyword>
<evidence type="ECO:0000256" key="6">
    <source>
        <dbReference type="ARBA" id="ARBA00025751"/>
    </source>
</evidence>
<dbReference type="FunFam" id="3.30.1360.10:FF:000006">
    <property type="entry name" value="DNA-directed RNA polymerases I and III subunit RPAC2"/>
    <property type="match status" value="1"/>
</dbReference>
<dbReference type="InterPro" id="IPR009025">
    <property type="entry name" value="RBP11-like_dimer"/>
</dbReference>
<dbReference type="AlphaFoldDB" id="A0A8B8BF23"/>
<dbReference type="InterPro" id="IPR033898">
    <property type="entry name" value="RNAP_AC19"/>
</dbReference>
<dbReference type="GO" id="GO:0006362">
    <property type="term" value="P:transcription elongation by RNA polymerase I"/>
    <property type="evidence" value="ECO:0007669"/>
    <property type="project" value="TreeGrafter"/>
</dbReference>
<protein>
    <recommendedName>
        <fullName evidence="2">DNA-directed RNA polymerases I and III subunit RPAC2</fullName>
    </recommendedName>
    <alternativeName>
        <fullName evidence="7">DNA-directed RNA polymerase I subunit D</fullName>
    </alternativeName>
</protein>
<comment type="subcellular location">
    <subcellularLocation>
        <location evidence="1">Nucleus</location>
    </subcellularLocation>
</comment>
<dbReference type="Gene3D" id="3.30.1360.10">
    <property type="entry name" value="RNA polymerase, RBP11-like subunit"/>
    <property type="match status" value="1"/>
</dbReference>
<accession>A0A8B8BF23</accession>
<name>A0A8B8BF23_CRAVI</name>
<reference evidence="10" key="1">
    <citation type="submission" date="2025-08" db="UniProtKB">
        <authorList>
            <consortium name="RefSeq"/>
        </authorList>
    </citation>
    <scope>IDENTIFICATION</scope>
    <source>
        <tissue evidence="10">Whole sample</tissue>
    </source>
</reference>